<dbReference type="RefSeq" id="WP_202720859.1">
    <property type="nucleotide sequence ID" value="NZ_BPEX01000017.1"/>
</dbReference>
<sequence>MKSLLPTLIMLLIPSVSWAHPGHGAVGLFHHLSDVAPLILLAAIVAGYAIWVRSKR</sequence>
<accession>A0ABS1SVP7</accession>
<proteinExistence type="predicted"/>
<organism evidence="2 3">
    <name type="scientific">Shewanella schlegeliana</name>
    <dbReference type="NCBI Taxonomy" id="190308"/>
    <lineage>
        <taxon>Bacteria</taxon>
        <taxon>Pseudomonadati</taxon>
        <taxon>Pseudomonadota</taxon>
        <taxon>Gammaproteobacteria</taxon>
        <taxon>Alteromonadales</taxon>
        <taxon>Shewanellaceae</taxon>
        <taxon>Shewanella</taxon>
    </lineage>
</organism>
<evidence type="ECO:0000313" key="2">
    <source>
        <dbReference type="EMBL" id="MBL4912616.1"/>
    </source>
</evidence>
<protein>
    <submittedName>
        <fullName evidence="2">Uncharacterized protein</fullName>
    </submittedName>
</protein>
<feature type="transmembrane region" description="Helical" evidence="1">
    <location>
        <begin position="35"/>
        <end position="52"/>
    </location>
</feature>
<keyword evidence="1" id="KW-1133">Transmembrane helix</keyword>
<keyword evidence="1" id="KW-0812">Transmembrane</keyword>
<evidence type="ECO:0000256" key="1">
    <source>
        <dbReference type="SAM" id="Phobius"/>
    </source>
</evidence>
<keyword evidence="3" id="KW-1185">Reference proteome</keyword>
<keyword evidence="1" id="KW-0472">Membrane</keyword>
<name>A0ABS1SVP7_9GAMM</name>
<gene>
    <name evidence="2" type="ORF">JMA39_05615</name>
</gene>
<dbReference type="Proteomes" id="UP000604898">
    <property type="component" value="Unassembled WGS sequence"/>
</dbReference>
<comment type="caution">
    <text evidence="2">The sequence shown here is derived from an EMBL/GenBank/DDBJ whole genome shotgun (WGS) entry which is preliminary data.</text>
</comment>
<dbReference type="EMBL" id="JAESVD010000003">
    <property type="protein sequence ID" value="MBL4912616.1"/>
    <property type="molecule type" value="Genomic_DNA"/>
</dbReference>
<evidence type="ECO:0000313" key="3">
    <source>
        <dbReference type="Proteomes" id="UP000604898"/>
    </source>
</evidence>
<reference evidence="2 3" key="1">
    <citation type="submission" date="2021-01" db="EMBL/GenBank/DDBJ databases">
        <title>Genome sequence of Shewanella schlegeliana JCM 11561.</title>
        <authorList>
            <person name="Zhang H."/>
            <person name="Li C."/>
        </authorList>
    </citation>
    <scope>NUCLEOTIDE SEQUENCE [LARGE SCALE GENOMIC DNA]</scope>
    <source>
        <strain evidence="2 3">JCM 11561</strain>
    </source>
</reference>